<accession>A0ABT5SYI9</accession>
<reference evidence="2 3" key="1">
    <citation type="submission" date="2023-02" db="EMBL/GenBank/DDBJ databases">
        <title>Genome sequencing required for Actinomycetospora new species description.</title>
        <authorList>
            <person name="Saimee Y."/>
            <person name="Duangmal K."/>
        </authorList>
    </citation>
    <scope>NUCLEOTIDE SEQUENCE [LARGE SCALE GENOMIC DNA]</scope>
    <source>
        <strain evidence="2 3">DW7H6</strain>
    </source>
</reference>
<feature type="region of interest" description="Disordered" evidence="1">
    <location>
        <begin position="1"/>
        <end position="45"/>
    </location>
</feature>
<evidence type="ECO:0000313" key="3">
    <source>
        <dbReference type="Proteomes" id="UP001300763"/>
    </source>
</evidence>
<gene>
    <name evidence="2" type="ORF">PGB27_21505</name>
</gene>
<evidence type="ECO:0000313" key="2">
    <source>
        <dbReference type="EMBL" id="MDD7967927.1"/>
    </source>
</evidence>
<feature type="compositionally biased region" description="Polar residues" evidence="1">
    <location>
        <begin position="1"/>
        <end position="10"/>
    </location>
</feature>
<sequence>MDQDASSADSTGPAPGPPAPRHESAPEAFPPLPSPAARARYRPLRPIEELIDDVLGRTG</sequence>
<name>A0ABT5SYI9_9PSEU</name>
<dbReference type="Proteomes" id="UP001300763">
    <property type="component" value="Unassembled WGS sequence"/>
</dbReference>
<dbReference type="RefSeq" id="WP_274202461.1">
    <property type="nucleotide sequence ID" value="NZ_JAQZAO010000010.1"/>
</dbReference>
<organism evidence="2 3">
    <name type="scientific">Actinomycetospora lemnae</name>
    <dbReference type="NCBI Taxonomy" id="3019891"/>
    <lineage>
        <taxon>Bacteria</taxon>
        <taxon>Bacillati</taxon>
        <taxon>Actinomycetota</taxon>
        <taxon>Actinomycetes</taxon>
        <taxon>Pseudonocardiales</taxon>
        <taxon>Pseudonocardiaceae</taxon>
        <taxon>Actinomycetospora</taxon>
    </lineage>
</organism>
<comment type="caution">
    <text evidence="2">The sequence shown here is derived from an EMBL/GenBank/DDBJ whole genome shotgun (WGS) entry which is preliminary data.</text>
</comment>
<protein>
    <submittedName>
        <fullName evidence="2">Uncharacterized protein</fullName>
    </submittedName>
</protein>
<proteinExistence type="predicted"/>
<keyword evidence="3" id="KW-1185">Reference proteome</keyword>
<evidence type="ECO:0000256" key="1">
    <source>
        <dbReference type="SAM" id="MobiDB-lite"/>
    </source>
</evidence>
<dbReference type="EMBL" id="JAQZAO010000010">
    <property type="protein sequence ID" value="MDD7967927.1"/>
    <property type="molecule type" value="Genomic_DNA"/>
</dbReference>